<keyword evidence="2" id="KW-1185">Reference proteome</keyword>
<dbReference type="Proteomes" id="UP000005713">
    <property type="component" value="Unassembled WGS sequence"/>
</dbReference>
<dbReference type="RefSeq" id="WP_005860850.1">
    <property type="nucleotide sequence ID" value="NZ_AAYA01000010.1"/>
</dbReference>
<accession>A3K6A1</accession>
<dbReference type="EMBL" id="AAYA01000010">
    <property type="protein sequence ID" value="EBA07251.1"/>
    <property type="molecule type" value="Genomic_DNA"/>
</dbReference>
<sequence>MDAFDAMEFRSFETGLAEHLETHFPWGKAFWPDGSAMTLATFAHTRARHYGFVTERSIYMFATFMPVLGSRYDENPLLPWASDKLADPTIREPIHRINQLNDRTLLHLRKTNGRDGRAAVRGLRQVHQVLETGDAPADPVGALCAAFPQRAAASDQTGHVLGDAMSQSEAFGLDQPLGGYICAALALMYGPYYYAEPQLPLIHATLYDKGPAPAPKTQALRKAALTMITALGESVGEAA</sequence>
<dbReference type="AlphaFoldDB" id="A3K6A1"/>
<comment type="caution">
    <text evidence="1">The sequence shown here is derived from an EMBL/GenBank/DDBJ whole genome shotgun (WGS) entry which is preliminary data.</text>
</comment>
<dbReference type="OrthoDB" id="7822386at2"/>
<reference evidence="1 2" key="1">
    <citation type="submission" date="2006-06" db="EMBL/GenBank/DDBJ databases">
        <authorList>
            <person name="Moran M.A."/>
            <person name="Ferriera S."/>
            <person name="Johnson J."/>
            <person name="Kravitz S."/>
            <person name="Beeson K."/>
            <person name="Sutton G."/>
            <person name="Rogers Y.-H."/>
            <person name="Friedman R."/>
            <person name="Frazier M."/>
            <person name="Venter J.C."/>
        </authorList>
    </citation>
    <scope>NUCLEOTIDE SEQUENCE [LARGE SCALE GENOMIC DNA]</scope>
    <source>
        <strain evidence="1 2">E-37</strain>
    </source>
</reference>
<proteinExistence type="predicted"/>
<gene>
    <name evidence="1" type="ORF">SSE37_06429</name>
</gene>
<evidence type="ECO:0000313" key="1">
    <source>
        <dbReference type="EMBL" id="EBA07251.1"/>
    </source>
</evidence>
<evidence type="ECO:0000313" key="2">
    <source>
        <dbReference type="Proteomes" id="UP000005713"/>
    </source>
</evidence>
<organism evidence="1 2">
    <name type="scientific">Sagittula stellata (strain ATCC 700073 / DSM 11524 / E-37)</name>
    <dbReference type="NCBI Taxonomy" id="388399"/>
    <lineage>
        <taxon>Bacteria</taxon>
        <taxon>Pseudomonadati</taxon>
        <taxon>Pseudomonadota</taxon>
        <taxon>Alphaproteobacteria</taxon>
        <taxon>Rhodobacterales</taxon>
        <taxon>Roseobacteraceae</taxon>
        <taxon>Sagittula</taxon>
    </lineage>
</organism>
<name>A3K6A1_SAGS3</name>
<protein>
    <submittedName>
        <fullName evidence="1">Uncharacterized protein</fullName>
    </submittedName>
</protein>